<feature type="transmembrane region" description="Helical" evidence="7">
    <location>
        <begin position="143"/>
        <end position="176"/>
    </location>
</feature>
<keyword evidence="2" id="KW-0813">Transport</keyword>
<reference evidence="8 9" key="1">
    <citation type="submission" date="2020-06" db="EMBL/GenBank/DDBJ databases">
        <title>The yeast mating-type switching endonuclease HO is a domesticated member of an unorthodox homing genetic element family.</title>
        <authorList>
            <person name="Coughlan A.Y."/>
            <person name="Lombardi L."/>
            <person name="Braun-Galleani S."/>
            <person name="Martos A.R."/>
            <person name="Galeote V."/>
            <person name="Bigey F."/>
            <person name="Dequin S."/>
            <person name="Byrne K.P."/>
            <person name="Wolfe K.H."/>
        </authorList>
    </citation>
    <scope>NUCLEOTIDE SEQUENCE [LARGE SCALE GENOMIC DNA]</scope>
    <source>
        <strain evidence="8 9">CBS2947</strain>
    </source>
</reference>
<comment type="similarity">
    <text evidence="6">Belongs to the amino acid-polyamine-organocation (APC) superfamily. Amino acid/choline transporter (ACT) (TC 2.A.3.4) family.</text>
</comment>
<evidence type="ECO:0000313" key="9">
    <source>
        <dbReference type="Proteomes" id="UP000510647"/>
    </source>
</evidence>
<dbReference type="Gene3D" id="1.20.1740.10">
    <property type="entry name" value="Amino acid/polyamine transporter I"/>
    <property type="match status" value="1"/>
</dbReference>
<evidence type="ECO:0000256" key="5">
    <source>
        <dbReference type="ARBA" id="ARBA00023136"/>
    </source>
</evidence>
<dbReference type="PANTHER" id="PTHR45649">
    <property type="entry name" value="AMINO-ACID PERMEASE BAT1"/>
    <property type="match status" value="1"/>
</dbReference>
<dbReference type="GO" id="GO:0015101">
    <property type="term" value="F:organic cation transmembrane transporter activity"/>
    <property type="evidence" value="ECO:0007669"/>
    <property type="project" value="UniProtKB-ARBA"/>
</dbReference>
<feature type="transmembrane region" description="Helical" evidence="7">
    <location>
        <begin position="447"/>
        <end position="467"/>
    </location>
</feature>
<name>A0A7H9HIX1_9SACH</name>
<comment type="subcellular location">
    <subcellularLocation>
        <location evidence="1">Membrane</location>
        <topology evidence="1">Multi-pass membrane protein</topology>
    </subcellularLocation>
</comment>
<dbReference type="GO" id="GO:0006865">
    <property type="term" value="P:amino acid transport"/>
    <property type="evidence" value="ECO:0007669"/>
    <property type="project" value="InterPro"/>
</dbReference>
<feature type="transmembrane region" description="Helical" evidence="7">
    <location>
        <begin position="348"/>
        <end position="370"/>
    </location>
</feature>
<dbReference type="Pfam" id="PF13520">
    <property type="entry name" value="AA_permease_2"/>
    <property type="match status" value="1"/>
</dbReference>
<sequence>MALIKLLVCCKFYTYICDCQFIGRSMNGSVGGWQSKMGDDGKSGKATTPRLSVGEGSAYEMSKIVSNIRYVQSKTGAGEVNYINSATSINDNQLLAEIGYKQELKRQFSTLQVFGVAFSIMGLLPSIASVMGGGLGGGPATLVWGWFVAALFILLVAITMAENASAIPTAGGLYYWTYYYAPKGYKEVISFVIGCSNSLALAAGVCSISYGFALEVLAAVVISRDGDFEVTNGKAYGIFAAAVVGMCLLTCMASSVVARLQIVSIVSNVFIMILLFIALPIGTKINRGGFNDGNFIFGNYHNFSDWNDGWQFCLAGFMPAVWTIGSFDSCVHQSEEAKDAKKSVPIGIIASVLVCWVLGWLLIICIVACMNSDVEAVLGTDFEIVLAQIIFDSLGKKWAVAFMALIAFCQFLMGASIVTAVSRQVWAFARDDGLPFSKYIKIVNKRYSVPFVAIIAACGASLALGLLCLDGPAAAALFSLAVAGNNLAWSTPTFLRLTFGRDLFRPGPFYLGRFWSPIIAWFGVIYQAFIIVLVMFPSQQHGLTAKTMNYACVIGPGIWILSWIYYITYRKKYFHGPKSNISDKEYDEAVGEDLIEEILSRKDV</sequence>
<dbReference type="EMBL" id="CP059267">
    <property type="protein sequence ID" value="QLQ77884.1"/>
    <property type="molecule type" value="Genomic_DNA"/>
</dbReference>
<dbReference type="OrthoDB" id="4476201at2759"/>
<dbReference type="PROSITE" id="PS00218">
    <property type="entry name" value="AMINO_ACID_PERMEASE_1"/>
    <property type="match status" value="1"/>
</dbReference>
<organism evidence="8 9">
    <name type="scientific">Torulaspora globosa</name>
    <dbReference type="NCBI Taxonomy" id="48254"/>
    <lineage>
        <taxon>Eukaryota</taxon>
        <taxon>Fungi</taxon>
        <taxon>Dikarya</taxon>
        <taxon>Ascomycota</taxon>
        <taxon>Saccharomycotina</taxon>
        <taxon>Saccharomycetes</taxon>
        <taxon>Saccharomycetales</taxon>
        <taxon>Saccharomycetaceae</taxon>
        <taxon>Torulaspora</taxon>
    </lineage>
</organism>
<keyword evidence="3 7" id="KW-0812">Transmembrane</keyword>
<dbReference type="AlphaFoldDB" id="A0A7H9HIX1"/>
<proteinExistence type="inferred from homology"/>
<feature type="transmembrane region" description="Helical" evidence="7">
    <location>
        <begin position="398"/>
        <end position="421"/>
    </location>
</feature>
<feature type="transmembrane region" description="Helical" evidence="7">
    <location>
        <begin position="548"/>
        <end position="568"/>
    </location>
</feature>
<feature type="transmembrane region" description="Helical" evidence="7">
    <location>
        <begin position="188"/>
        <end position="213"/>
    </location>
</feature>
<evidence type="ECO:0000256" key="1">
    <source>
        <dbReference type="ARBA" id="ARBA00004141"/>
    </source>
</evidence>
<evidence type="ECO:0008006" key="10">
    <source>
        <dbReference type="Google" id="ProtNLM"/>
    </source>
</evidence>
<feature type="transmembrane region" description="Helical" evidence="7">
    <location>
        <begin position="473"/>
        <end position="497"/>
    </location>
</feature>
<feature type="transmembrane region" description="Helical" evidence="7">
    <location>
        <begin position="518"/>
        <end position="536"/>
    </location>
</feature>
<evidence type="ECO:0000256" key="2">
    <source>
        <dbReference type="ARBA" id="ARBA00022448"/>
    </source>
</evidence>
<dbReference type="PANTHER" id="PTHR45649:SF6">
    <property type="entry name" value="GABA-SPECIFIC PERMEASE"/>
    <property type="match status" value="1"/>
</dbReference>
<dbReference type="FunFam" id="1.20.1740.10:FF:000046">
    <property type="entry name" value="Amino-acid permease, putative"/>
    <property type="match status" value="1"/>
</dbReference>
<evidence type="ECO:0000256" key="6">
    <source>
        <dbReference type="ARBA" id="ARBA00061200"/>
    </source>
</evidence>
<protein>
    <recommendedName>
        <fullName evidence="10">Amino acid permease/ SLC12A domain-containing protein</fullName>
    </recommendedName>
</protein>
<evidence type="ECO:0000256" key="7">
    <source>
        <dbReference type="SAM" id="Phobius"/>
    </source>
</evidence>
<dbReference type="Proteomes" id="UP000510647">
    <property type="component" value="Chromosome 1"/>
</dbReference>
<evidence type="ECO:0000256" key="4">
    <source>
        <dbReference type="ARBA" id="ARBA00022989"/>
    </source>
</evidence>
<gene>
    <name evidence="8" type="ORF">HG537_0A01310</name>
</gene>
<feature type="transmembrane region" description="Helical" evidence="7">
    <location>
        <begin position="233"/>
        <end position="253"/>
    </location>
</feature>
<keyword evidence="4 7" id="KW-1133">Transmembrane helix</keyword>
<accession>A0A7H9HIX1</accession>
<keyword evidence="5 7" id="KW-0472">Membrane</keyword>
<dbReference type="PIRSF" id="PIRSF006060">
    <property type="entry name" value="AA_transporter"/>
    <property type="match status" value="1"/>
</dbReference>
<evidence type="ECO:0000313" key="8">
    <source>
        <dbReference type="EMBL" id="QLQ77884.1"/>
    </source>
</evidence>
<dbReference type="InterPro" id="IPR002293">
    <property type="entry name" value="AA/rel_permease1"/>
</dbReference>
<feature type="transmembrane region" description="Helical" evidence="7">
    <location>
        <begin position="260"/>
        <end position="281"/>
    </location>
</feature>
<dbReference type="GO" id="GO:0016020">
    <property type="term" value="C:membrane"/>
    <property type="evidence" value="ECO:0007669"/>
    <property type="project" value="UniProtKB-SubCell"/>
</dbReference>
<dbReference type="InterPro" id="IPR004840">
    <property type="entry name" value="Amino_acid_permease_CS"/>
</dbReference>
<keyword evidence="9" id="KW-1185">Reference proteome</keyword>
<feature type="transmembrane region" description="Helical" evidence="7">
    <location>
        <begin position="111"/>
        <end position="131"/>
    </location>
</feature>
<evidence type="ECO:0000256" key="3">
    <source>
        <dbReference type="ARBA" id="ARBA00022692"/>
    </source>
</evidence>